<reference evidence="2" key="1">
    <citation type="journal article" date="2012" name="Nat. Biotechnol.">
        <title>Reference genome sequence of the model plant Setaria.</title>
        <authorList>
            <person name="Bennetzen J.L."/>
            <person name="Schmutz J."/>
            <person name="Wang H."/>
            <person name="Percifield R."/>
            <person name="Hawkins J."/>
            <person name="Pontaroli A.C."/>
            <person name="Estep M."/>
            <person name="Feng L."/>
            <person name="Vaughn J.N."/>
            <person name="Grimwood J."/>
            <person name="Jenkins J."/>
            <person name="Barry K."/>
            <person name="Lindquist E."/>
            <person name="Hellsten U."/>
            <person name="Deshpande S."/>
            <person name="Wang X."/>
            <person name="Wu X."/>
            <person name="Mitros T."/>
            <person name="Triplett J."/>
            <person name="Yang X."/>
            <person name="Ye C.Y."/>
            <person name="Mauro-Herrera M."/>
            <person name="Wang L."/>
            <person name="Li P."/>
            <person name="Sharma M."/>
            <person name="Sharma R."/>
            <person name="Ronald P.C."/>
            <person name="Panaud O."/>
            <person name="Kellogg E.A."/>
            <person name="Brutnell T.P."/>
            <person name="Doust A.N."/>
            <person name="Tuskan G.A."/>
            <person name="Rokhsar D."/>
            <person name="Devos K.M."/>
        </authorList>
    </citation>
    <scope>NUCLEOTIDE SEQUENCE [LARGE SCALE GENOMIC DNA]</scope>
    <source>
        <strain evidence="2">Yugu1</strain>
    </source>
</reference>
<accession>A0A368SG36</accession>
<feature type="region of interest" description="Disordered" evidence="1">
    <location>
        <begin position="1"/>
        <end position="27"/>
    </location>
</feature>
<name>A0A368SG36_SETIT</name>
<protein>
    <submittedName>
        <fullName evidence="2">Uncharacterized protein</fullName>
    </submittedName>
</protein>
<dbReference type="EMBL" id="CM003536">
    <property type="protein sequence ID" value="RCV41402.1"/>
    <property type="molecule type" value="Genomic_DNA"/>
</dbReference>
<organism evidence="2">
    <name type="scientific">Setaria italica</name>
    <name type="common">Foxtail millet</name>
    <name type="synonym">Panicum italicum</name>
    <dbReference type="NCBI Taxonomy" id="4555"/>
    <lineage>
        <taxon>Eukaryota</taxon>
        <taxon>Viridiplantae</taxon>
        <taxon>Streptophyta</taxon>
        <taxon>Embryophyta</taxon>
        <taxon>Tracheophyta</taxon>
        <taxon>Spermatophyta</taxon>
        <taxon>Magnoliopsida</taxon>
        <taxon>Liliopsida</taxon>
        <taxon>Poales</taxon>
        <taxon>Poaceae</taxon>
        <taxon>PACMAD clade</taxon>
        <taxon>Panicoideae</taxon>
        <taxon>Panicodae</taxon>
        <taxon>Paniceae</taxon>
        <taxon>Cenchrinae</taxon>
        <taxon>Setaria</taxon>
    </lineage>
</organism>
<reference evidence="2" key="2">
    <citation type="submission" date="2015-07" db="EMBL/GenBank/DDBJ databases">
        <authorList>
            <person name="Noorani M."/>
        </authorList>
    </citation>
    <scope>NUCLEOTIDE SEQUENCE</scope>
    <source>
        <strain evidence="2">Yugu1</strain>
    </source>
</reference>
<sequence>MQQGGGSMRRRRPAATSAAGRRQRPAAERWHAGASIFGLWPAPWGVLASDCQDLVVRPPGRRWPCSAFLGCAGSRAKAWLGPRPFAGDDGAVGIVFLLEGVVVRTSTIQGQIQVKIKEPTHWFGRRQYLDGAFLLRRHLEVLDDDTMVSLERWRCSICFRGRDRLNVVSRRQGLPGST</sequence>
<proteinExistence type="predicted"/>
<dbReference type="AlphaFoldDB" id="A0A368SG36"/>
<evidence type="ECO:0000256" key="1">
    <source>
        <dbReference type="SAM" id="MobiDB-lite"/>
    </source>
</evidence>
<evidence type="ECO:0000313" key="2">
    <source>
        <dbReference type="EMBL" id="RCV41402.1"/>
    </source>
</evidence>
<gene>
    <name evidence="2" type="ORF">SETIT_9G133100v2</name>
</gene>